<dbReference type="Gene3D" id="2.60.120.1440">
    <property type="match status" value="1"/>
</dbReference>
<feature type="transmembrane region" description="Helical" evidence="1">
    <location>
        <begin position="84"/>
        <end position="102"/>
    </location>
</feature>
<dbReference type="Proteomes" id="UP000605733">
    <property type="component" value="Unassembled WGS sequence"/>
</dbReference>
<reference evidence="5" key="1">
    <citation type="journal article" date="2019" name="Int. J. Syst. Evol. Microbiol.">
        <title>The Global Catalogue of Microorganisms (GCM) 10K type strain sequencing project: providing services to taxonomists for standard genome sequencing and annotation.</title>
        <authorList>
            <consortium name="The Broad Institute Genomics Platform"/>
            <consortium name="The Broad Institute Genome Sequencing Center for Infectious Disease"/>
            <person name="Wu L."/>
            <person name="Ma J."/>
        </authorList>
    </citation>
    <scope>NUCLEOTIDE SEQUENCE [LARGE SCALE GENOMIC DNA]</scope>
    <source>
        <strain evidence="5">CGMCC 1.15422</strain>
    </source>
</reference>
<dbReference type="PANTHER" id="PTHR30273:SF2">
    <property type="entry name" value="PROTEIN FECR"/>
    <property type="match status" value="1"/>
</dbReference>
<proteinExistence type="predicted"/>
<keyword evidence="1" id="KW-1133">Transmembrane helix</keyword>
<keyword evidence="5" id="KW-1185">Reference proteome</keyword>
<evidence type="ECO:0000313" key="4">
    <source>
        <dbReference type="EMBL" id="GGG43345.1"/>
    </source>
</evidence>
<name>A0ABQ1WS04_9FLAO</name>
<accession>A0ABQ1WS04</accession>
<dbReference type="Pfam" id="PF16344">
    <property type="entry name" value="FecR_C"/>
    <property type="match status" value="1"/>
</dbReference>
<dbReference type="RefSeq" id="WP_011709144.1">
    <property type="nucleotide sequence ID" value="NZ_BMIX01000008.1"/>
</dbReference>
<evidence type="ECO:0008006" key="6">
    <source>
        <dbReference type="Google" id="ProtNLM"/>
    </source>
</evidence>
<organism evidence="4 5">
    <name type="scientific">Christiangramia forsetii</name>
    <dbReference type="NCBI Taxonomy" id="411153"/>
    <lineage>
        <taxon>Bacteria</taxon>
        <taxon>Pseudomonadati</taxon>
        <taxon>Bacteroidota</taxon>
        <taxon>Flavobacteriia</taxon>
        <taxon>Flavobacteriales</taxon>
        <taxon>Flavobacteriaceae</taxon>
        <taxon>Christiangramia</taxon>
    </lineage>
</organism>
<dbReference type="InterPro" id="IPR006860">
    <property type="entry name" value="FecR"/>
</dbReference>
<protein>
    <recommendedName>
        <fullName evidence="6">FecR family protein</fullName>
    </recommendedName>
</protein>
<evidence type="ECO:0000259" key="3">
    <source>
        <dbReference type="Pfam" id="PF16344"/>
    </source>
</evidence>
<feature type="domain" description="FecR protein" evidence="2">
    <location>
        <begin position="175"/>
        <end position="268"/>
    </location>
</feature>
<dbReference type="InterPro" id="IPR032508">
    <property type="entry name" value="FecR_C"/>
</dbReference>
<dbReference type="InterPro" id="IPR012373">
    <property type="entry name" value="Ferrdict_sens_TM"/>
</dbReference>
<evidence type="ECO:0000313" key="5">
    <source>
        <dbReference type="Proteomes" id="UP000605733"/>
    </source>
</evidence>
<keyword evidence="1" id="KW-0472">Membrane</keyword>
<keyword evidence="1" id="KW-0812">Transmembrane</keyword>
<dbReference type="Gene3D" id="3.55.50.30">
    <property type="match status" value="1"/>
</dbReference>
<gene>
    <name evidence="4" type="ORF">GCM10011532_29190</name>
</gene>
<evidence type="ECO:0000259" key="2">
    <source>
        <dbReference type="Pfam" id="PF04773"/>
    </source>
</evidence>
<dbReference type="EMBL" id="BMIX01000008">
    <property type="protein sequence ID" value="GGG43345.1"/>
    <property type="molecule type" value="Genomic_DNA"/>
</dbReference>
<evidence type="ECO:0000256" key="1">
    <source>
        <dbReference type="SAM" id="Phobius"/>
    </source>
</evidence>
<feature type="domain" description="Protein FecR C-terminal" evidence="3">
    <location>
        <begin position="317"/>
        <end position="385"/>
    </location>
</feature>
<sequence>MKLKEFEILSIKYFCSIINAKELDALVDEIDSTSNDKIFKNSSLLNFAINRCMNNYDSDKSKKLLLDKIRKDKSLKYKLNLRTLAKYAAIAVFFLSVGYYFHEDFIFSSGFPKEEQTPNNLISLEIDGEAPKVLSEFQNINIKSNNNQPVVRQEGNELIYKSNSQVTKISYSTLSIPYGKRFSLSLSDGTKIHMNAGSSIKFPNVFVKGKKREVFLTGEAFFEVAKDSLHPFVVNTNGPKIKVIGTKFNVSAYANESNINTVLVEGSIGLAPKGRSLEEENLSILNPGYMAVWSKDKADFSYKEIDTSNYTAWITGKIVFNHIPFGDIVKKLERHYNVTIINHDKKLDQEIFTASFDIETIEEVLNAFDKSYPINFIRSKNKIIIN</sequence>
<dbReference type="PANTHER" id="PTHR30273">
    <property type="entry name" value="PERIPLASMIC SIGNAL SENSOR AND SIGMA FACTOR ACTIVATOR FECR-RELATED"/>
    <property type="match status" value="1"/>
</dbReference>
<comment type="caution">
    <text evidence="4">The sequence shown here is derived from an EMBL/GenBank/DDBJ whole genome shotgun (WGS) entry which is preliminary data.</text>
</comment>
<dbReference type="Pfam" id="PF04773">
    <property type="entry name" value="FecR"/>
    <property type="match status" value="1"/>
</dbReference>